<dbReference type="Proteomes" id="UP000591131">
    <property type="component" value="Unassembled WGS sequence"/>
</dbReference>
<protein>
    <submittedName>
        <fullName evidence="2">Uncharacterized protein</fullName>
    </submittedName>
</protein>
<evidence type="ECO:0000313" key="2">
    <source>
        <dbReference type="EMBL" id="KAF4663066.1"/>
    </source>
</evidence>
<sequence length="134" mass="15290">MSIILAFVLLAIAEGERVSVFPEGNYTLQVSKTEYITLDWESTVPTVIYLAANCSTRDKARSSGLNLTQLMYNFFRFSPSSDPEYLKFMGDFKSMTDCVVKPDENDLYYVRLGEDPKKSLMVYFAGKIRTLVHE</sequence>
<name>A0A7J6LV75_PERCH</name>
<dbReference type="EMBL" id="JAAPAO010000328">
    <property type="protein sequence ID" value="KAF4663066.1"/>
    <property type="molecule type" value="Genomic_DNA"/>
</dbReference>
<comment type="caution">
    <text evidence="2">The sequence shown here is derived from an EMBL/GenBank/DDBJ whole genome shotgun (WGS) entry which is preliminary data.</text>
</comment>
<feature type="chain" id="PRO_5029676648" evidence="1">
    <location>
        <begin position="16"/>
        <end position="134"/>
    </location>
</feature>
<gene>
    <name evidence="2" type="ORF">FOL47_005912</name>
</gene>
<organism evidence="2 3">
    <name type="scientific">Perkinsus chesapeaki</name>
    <name type="common">Clam parasite</name>
    <name type="synonym">Perkinsus andrewsi</name>
    <dbReference type="NCBI Taxonomy" id="330153"/>
    <lineage>
        <taxon>Eukaryota</taxon>
        <taxon>Sar</taxon>
        <taxon>Alveolata</taxon>
        <taxon>Perkinsozoa</taxon>
        <taxon>Perkinsea</taxon>
        <taxon>Perkinsida</taxon>
        <taxon>Perkinsidae</taxon>
        <taxon>Perkinsus</taxon>
    </lineage>
</organism>
<proteinExistence type="predicted"/>
<dbReference type="AlphaFoldDB" id="A0A7J6LV75"/>
<evidence type="ECO:0000256" key="1">
    <source>
        <dbReference type="SAM" id="SignalP"/>
    </source>
</evidence>
<keyword evidence="1" id="KW-0732">Signal</keyword>
<keyword evidence="3" id="KW-1185">Reference proteome</keyword>
<feature type="signal peptide" evidence="1">
    <location>
        <begin position="1"/>
        <end position="15"/>
    </location>
</feature>
<accession>A0A7J6LV75</accession>
<evidence type="ECO:0000313" key="3">
    <source>
        <dbReference type="Proteomes" id="UP000591131"/>
    </source>
</evidence>
<reference evidence="2 3" key="1">
    <citation type="submission" date="2020-04" db="EMBL/GenBank/DDBJ databases">
        <title>Perkinsus chesapeaki whole genome sequence.</title>
        <authorList>
            <person name="Bogema D.R."/>
        </authorList>
    </citation>
    <scope>NUCLEOTIDE SEQUENCE [LARGE SCALE GENOMIC DNA]</scope>
    <source>
        <strain evidence="2">ATCC PRA-425</strain>
    </source>
</reference>